<keyword evidence="3 6" id="KW-0597">Phosphoprotein</keyword>
<dbReference type="Gene3D" id="3.40.50.2300">
    <property type="match status" value="1"/>
</dbReference>
<keyword evidence="5 11" id="KW-0418">Kinase</keyword>
<dbReference type="EMBL" id="KB008093">
    <property type="protein sequence ID" value="ELR13520.1"/>
    <property type="molecule type" value="Genomic_DNA"/>
</dbReference>
<dbReference type="PROSITE" id="PS50113">
    <property type="entry name" value="PAC"/>
    <property type="match status" value="1"/>
</dbReference>
<dbReference type="Proteomes" id="UP000011083">
    <property type="component" value="Unassembled WGS sequence"/>
</dbReference>
<organism evidence="11 12">
    <name type="scientific">Acanthamoeba castellanii (strain ATCC 30010 / Neff)</name>
    <dbReference type="NCBI Taxonomy" id="1257118"/>
    <lineage>
        <taxon>Eukaryota</taxon>
        <taxon>Amoebozoa</taxon>
        <taxon>Discosea</taxon>
        <taxon>Longamoebia</taxon>
        <taxon>Centramoebida</taxon>
        <taxon>Acanthamoebidae</taxon>
        <taxon>Acanthamoeba</taxon>
    </lineage>
</organism>
<feature type="modified residue" description="4-aspartylphosphate" evidence="6">
    <location>
        <position position="535"/>
    </location>
</feature>
<feature type="domain" description="PAC" evidence="10">
    <location>
        <begin position="90"/>
        <end position="141"/>
    </location>
</feature>
<dbReference type="InterPro" id="IPR003661">
    <property type="entry name" value="HisK_dim/P_dom"/>
</dbReference>
<dbReference type="CDD" id="cd17546">
    <property type="entry name" value="REC_hyHK_CKI1_RcsC-like"/>
    <property type="match status" value="1"/>
</dbReference>
<dbReference type="PROSITE" id="PS50110">
    <property type="entry name" value="RESPONSE_REGULATORY"/>
    <property type="match status" value="1"/>
</dbReference>
<evidence type="ECO:0000256" key="4">
    <source>
        <dbReference type="ARBA" id="ARBA00022679"/>
    </source>
</evidence>
<dbReference type="Pfam" id="PF00072">
    <property type="entry name" value="Response_reg"/>
    <property type="match status" value="1"/>
</dbReference>
<dbReference type="PRINTS" id="PR00344">
    <property type="entry name" value="BCTRLSENSOR"/>
</dbReference>
<dbReference type="CDD" id="cd00130">
    <property type="entry name" value="PAS"/>
    <property type="match status" value="1"/>
</dbReference>
<keyword evidence="4" id="KW-0808">Transferase</keyword>
<accession>L8GKB4</accession>
<dbReference type="SMART" id="SM00388">
    <property type="entry name" value="HisKA"/>
    <property type="match status" value="1"/>
</dbReference>
<comment type="catalytic activity">
    <reaction evidence="1">
        <text>ATP + protein L-histidine = ADP + protein N-phospho-L-histidine.</text>
        <dbReference type="EC" id="2.7.13.3"/>
    </reaction>
</comment>
<evidence type="ECO:0000256" key="5">
    <source>
        <dbReference type="ARBA" id="ARBA00022777"/>
    </source>
</evidence>
<dbReference type="InterPro" id="IPR011006">
    <property type="entry name" value="CheY-like_superfamily"/>
</dbReference>
<evidence type="ECO:0000256" key="1">
    <source>
        <dbReference type="ARBA" id="ARBA00000085"/>
    </source>
</evidence>
<feature type="domain" description="Histidine kinase" evidence="7">
    <location>
        <begin position="163"/>
        <end position="419"/>
    </location>
</feature>
<dbReference type="PROSITE" id="PS50109">
    <property type="entry name" value="HIS_KIN"/>
    <property type="match status" value="1"/>
</dbReference>
<evidence type="ECO:0000259" key="9">
    <source>
        <dbReference type="PROSITE" id="PS50112"/>
    </source>
</evidence>
<evidence type="ECO:0000256" key="2">
    <source>
        <dbReference type="ARBA" id="ARBA00012438"/>
    </source>
</evidence>
<dbReference type="EC" id="2.7.13.3" evidence="2"/>
<evidence type="ECO:0000259" key="7">
    <source>
        <dbReference type="PROSITE" id="PS50109"/>
    </source>
</evidence>
<sequence>MMDAGSISAAALPGWANVGLEDARAILDNCSVAVHFVDANGTIIYANKAELDCLGYTAEEYLGRNITDFHACRETINDIFDRLKRQETLLNYEAELACKDGTRKVLQINSNVYWHNGEFVHTRCFSRDITDLKRAQLRLLEEQRLRLEEAEEYKRKQNDFIDMLCHELRNPLNGVLGLLACVREEMAGLRGAIREKDLVAAEHKAKYAAQFLAHIDECAQHQRVIMDDVLNLSRLETTNLGTAGHTTFDPRHTLESVVNMYNGMARMKHLQLLTNTDRVPPGAEGLVIADENRLKQILINLISNALKYSRDRGRVTITLRTKQKQVGGDGDGDGDGDDDQWVYLEGSVEDNGVGITDDAQALLFAPFAKLKRKRVLEYGGSGLGLRITKELVELMHGSISVRSAIGEGSVFTFVVRCGRPRPGTTAATLSDVRSSAGIHGREAAEALIKEAEERVQREASGATTAAQLRRPRVLVCEDNQINQMVLSRFLERRGIEYVVAPSGEDALRLYRDSLADKDDGGPPDQRRPFDLVFMDIELPGMNGIEATLQIRKVEEEHAGGKRRVPVVCMSGYTRSEYKLMAFGVGMNDYISKPFSKDKVYQLIDHYVLPS</sequence>
<evidence type="ECO:0000313" key="11">
    <source>
        <dbReference type="EMBL" id="ELR13520.1"/>
    </source>
</evidence>
<dbReference type="PROSITE" id="PS50112">
    <property type="entry name" value="PAS"/>
    <property type="match status" value="1"/>
</dbReference>
<dbReference type="InterPro" id="IPR000014">
    <property type="entry name" value="PAS"/>
</dbReference>
<evidence type="ECO:0000256" key="3">
    <source>
        <dbReference type="ARBA" id="ARBA00022553"/>
    </source>
</evidence>
<dbReference type="Gene3D" id="3.30.565.10">
    <property type="entry name" value="Histidine kinase-like ATPase, C-terminal domain"/>
    <property type="match status" value="1"/>
</dbReference>
<dbReference type="Gene3D" id="1.10.287.130">
    <property type="match status" value="1"/>
</dbReference>
<dbReference type="OrthoDB" id="18372at2759"/>
<dbReference type="InterPro" id="IPR035965">
    <property type="entry name" value="PAS-like_dom_sf"/>
</dbReference>
<dbReference type="InterPro" id="IPR036890">
    <property type="entry name" value="HATPase_C_sf"/>
</dbReference>
<dbReference type="Pfam" id="PF02518">
    <property type="entry name" value="HATPase_c"/>
    <property type="match status" value="1"/>
</dbReference>
<dbReference type="SUPFAM" id="SSF55874">
    <property type="entry name" value="ATPase domain of HSP90 chaperone/DNA topoisomerase II/histidine kinase"/>
    <property type="match status" value="1"/>
</dbReference>
<dbReference type="KEGG" id="acan:ACA1_247240"/>
<dbReference type="RefSeq" id="XP_004335533.1">
    <property type="nucleotide sequence ID" value="XM_004335485.1"/>
</dbReference>
<dbReference type="SUPFAM" id="SSF47384">
    <property type="entry name" value="Homodimeric domain of signal transducing histidine kinase"/>
    <property type="match status" value="1"/>
</dbReference>
<feature type="domain" description="Response regulatory" evidence="8">
    <location>
        <begin position="472"/>
        <end position="607"/>
    </location>
</feature>
<dbReference type="GeneID" id="14913985"/>
<dbReference type="SMART" id="SM00448">
    <property type="entry name" value="REC"/>
    <property type="match status" value="1"/>
</dbReference>
<dbReference type="STRING" id="1257118.L8GKB4"/>
<dbReference type="InterPro" id="IPR004358">
    <property type="entry name" value="Sig_transdc_His_kin-like_C"/>
</dbReference>
<name>L8GKB4_ACACF</name>
<evidence type="ECO:0000259" key="10">
    <source>
        <dbReference type="PROSITE" id="PS50113"/>
    </source>
</evidence>
<protein>
    <recommendedName>
        <fullName evidence="2">histidine kinase</fullName>
        <ecNumber evidence="2">2.7.13.3</ecNumber>
    </recommendedName>
</protein>
<dbReference type="PANTHER" id="PTHR43047">
    <property type="entry name" value="TWO-COMPONENT HISTIDINE PROTEIN KINASE"/>
    <property type="match status" value="1"/>
</dbReference>
<proteinExistence type="predicted"/>
<dbReference type="InterPro" id="IPR001789">
    <property type="entry name" value="Sig_transdc_resp-reg_receiver"/>
</dbReference>
<evidence type="ECO:0000259" key="8">
    <source>
        <dbReference type="PROSITE" id="PS50110"/>
    </source>
</evidence>
<dbReference type="InterPro" id="IPR000700">
    <property type="entry name" value="PAS-assoc_C"/>
</dbReference>
<dbReference type="InterPro" id="IPR003594">
    <property type="entry name" value="HATPase_dom"/>
</dbReference>
<dbReference type="Gene3D" id="3.30.450.20">
    <property type="entry name" value="PAS domain"/>
    <property type="match status" value="1"/>
</dbReference>
<dbReference type="OMA" id="ACRETIN"/>
<dbReference type="AlphaFoldDB" id="L8GKB4"/>
<dbReference type="SMART" id="SM00091">
    <property type="entry name" value="PAS"/>
    <property type="match status" value="1"/>
</dbReference>
<dbReference type="SMART" id="SM00387">
    <property type="entry name" value="HATPase_c"/>
    <property type="match status" value="1"/>
</dbReference>
<gene>
    <name evidence="11" type="ORF">ACA1_247240</name>
</gene>
<dbReference type="NCBIfam" id="TIGR00229">
    <property type="entry name" value="sensory_box"/>
    <property type="match status" value="1"/>
</dbReference>
<evidence type="ECO:0000256" key="6">
    <source>
        <dbReference type="PROSITE-ProRule" id="PRU00169"/>
    </source>
</evidence>
<feature type="domain" description="PAS" evidence="9">
    <location>
        <begin position="19"/>
        <end position="69"/>
    </location>
</feature>
<dbReference type="Pfam" id="PF00512">
    <property type="entry name" value="HisKA"/>
    <property type="match status" value="1"/>
</dbReference>
<evidence type="ECO:0000313" key="12">
    <source>
        <dbReference type="Proteomes" id="UP000011083"/>
    </source>
</evidence>
<dbReference type="Pfam" id="PF13426">
    <property type="entry name" value="PAS_9"/>
    <property type="match status" value="1"/>
</dbReference>
<dbReference type="VEuPathDB" id="AmoebaDB:ACA1_247240"/>
<keyword evidence="12" id="KW-1185">Reference proteome</keyword>
<dbReference type="SUPFAM" id="SSF52172">
    <property type="entry name" value="CheY-like"/>
    <property type="match status" value="1"/>
</dbReference>
<dbReference type="InterPro" id="IPR005467">
    <property type="entry name" value="His_kinase_dom"/>
</dbReference>
<dbReference type="SUPFAM" id="SSF55785">
    <property type="entry name" value="PYP-like sensor domain (PAS domain)"/>
    <property type="match status" value="1"/>
</dbReference>
<dbReference type="GO" id="GO:0000155">
    <property type="term" value="F:phosphorelay sensor kinase activity"/>
    <property type="evidence" value="ECO:0007669"/>
    <property type="project" value="InterPro"/>
</dbReference>
<dbReference type="CDD" id="cd00082">
    <property type="entry name" value="HisKA"/>
    <property type="match status" value="1"/>
</dbReference>
<reference evidence="11 12" key="1">
    <citation type="journal article" date="2013" name="Genome Biol.">
        <title>Genome of Acanthamoeba castellanii highlights extensive lateral gene transfer and early evolution of tyrosine kinase signaling.</title>
        <authorList>
            <person name="Clarke M."/>
            <person name="Lohan A.J."/>
            <person name="Liu B."/>
            <person name="Lagkouvardos I."/>
            <person name="Roy S."/>
            <person name="Zafar N."/>
            <person name="Bertelli C."/>
            <person name="Schilde C."/>
            <person name="Kianianmomeni A."/>
            <person name="Burglin T.R."/>
            <person name="Frech C."/>
            <person name="Turcotte B."/>
            <person name="Kopec K.O."/>
            <person name="Synnott J.M."/>
            <person name="Choo C."/>
            <person name="Paponov I."/>
            <person name="Finkler A."/>
            <person name="Soon Heng Tan C."/>
            <person name="Hutchins A.P."/>
            <person name="Weinmeier T."/>
            <person name="Rattei T."/>
            <person name="Chu J.S."/>
            <person name="Gimenez G."/>
            <person name="Irimia M."/>
            <person name="Rigden D.J."/>
            <person name="Fitzpatrick D.A."/>
            <person name="Lorenzo-Morales J."/>
            <person name="Bateman A."/>
            <person name="Chiu C.H."/>
            <person name="Tang P."/>
            <person name="Hegemann P."/>
            <person name="Fromm H."/>
            <person name="Raoult D."/>
            <person name="Greub G."/>
            <person name="Miranda-Saavedra D."/>
            <person name="Chen N."/>
            <person name="Nash P."/>
            <person name="Ginger M.L."/>
            <person name="Horn M."/>
            <person name="Schaap P."/>
            <person name="Caler L."/>
            <person name="Loftus B."/>
        </authorList>
    </citation>
    <scope>NUCLEOTIDE SEQUENCE [LARGE SCALE GENOMIC DNA]</scope>
    <source>
        <strain evidence="11 12">Neff</strain>
    </source>
</reference>
<dbReference type="InterPro" id="IPR036097">
    <property type="entry name" value="HisK_dim/P_sf"/>
</dbReference>